<dbReference type="InterPro" id="IPR041492">
    <property type="entry name" value="HAD_2"/>
</dbReference>
<dbReference type="RefSeq" id="WP_041766924.1">
    <property type="nucleotide sequence ID" value="NZ_LNZG01000028.1"/>
</dbReference>
<dbReference type="SUPFAM" id="SSF56784">
    <property type="entry name" value="HAD-like"/>
    <property type="match status" value="1"/>
</dbReference>
<dbReference type="GO" id="GO:0050308">
    <property type="term" value="F:sugar-phosphatase activity"/>
    <property type="evidence" value="ECO:0007669"/>
    <property type="project" value="TreeGrafter"/>
</dbReference>
<reference evidence="1 2" key="1">
    <citation type="submission" date="2015-11" db="EMBL/GenBank/DDBJ databases">
        <authorList>
            <person name="Zhang Y."/>
            <person name="Guo Z."/>
        </authorList>
    </citation>
    <scope>NUCLEOTIDE SEQUENCE [LARGE SCALE GENOMIC DNA]</scope>
    <source>
        <strain evidence="2">gdw1</strain>
    </source>
</reference>
<dbReference type="Gene3D" id="1.10.150.240">
    <property type="entry name" value="Putative phosphatase, domain 2"/>
    <property type="match status" value="1"/>
</dbReference>
<dbReference type="NCBIfam" id="TIGR01509">
    <property type="entry name" value="HAD-SF-IA-v3"/>
    <property type="match status" value="1"/>
</dbReference>
<dbReference type="InterPro" id="IPR036412">
    <property type="entry name" value="HAD-like_sf"/>
</dbReference>
<dbReference type="AlphaFoldDB" id="A0A1E2SJP1"/>
<accession>A0A1E2SJP1</accession>
<name>A0A1E2SJP1_LEIXY</name>
<proteinExistence type="predicted"/>
<dbReference type="PANTHER" id="PTHR43481">
    <property type="entry name" value="FRUCTOSE-1-PHOSPHATE PHOSPHATASE"/>
    <property type="match status" value="1"/>
</dbReference>
<protein>
    <recommendedName>
        <fullName evidence="3">Haloacid dehalogenase</fullName>
    </recommendedName>
</protein>
<dbReference type="Proteomes" id="UP000094426">
    <property type="component" value="Unassembled WGS sequence"/>
</dbReference>
<evidence type="ECO:0000313" key="1">
    <source>
        <dbReference type="EMBL" id="ODA89878.1"/>
    </source>
</evidence>
<evidence type="ECO:0008006" key="3">
    <source>
        <dbReference type="Google" id="ProtNLM"/>
    </source>
</evidence>
<dbReference type="PANTHER" id="PTHR43481:SF4">
    <property type="entry name" value="GLYCEROL-1-PHOSPHATE PHOSPHOHYDROLASE 1-RELATED"/>
    <property type="match status" value="1"/>
</dbReference>
<dbReference type="Gene3D" id="3.40.50.1000">
    <property type="entry name" value="HAD superfamily/HAD-like"/>
    <property type="match status" value="1"/>
</dbReference>
<dbReference type="InterPro" id="IPR006439">
    <property type="entry name" value="HAD-SF_hydro_IA"/>
</dbReference>
<gene>
    <name evidence="1" type="ORF">ATY41_11995</name>
</gene>
<organism evidence="1 2">
    <name type="scientific">Leifsonia xyli subsp. xyli</name>
    <dbReference type="NCBI Taxonomy" id="59736"/>
    <lineage>
        <taxon>Bacteria</taxon>
        <taxon>Bacillati</taxon>
        <taxon>Actinomycetota</taxon>
        <taxon>Actinomycetes</taxon>
        <taxon>Micrococcales</taxon>
        <taxon>Microbacteriaceae</taxon>
        <taxon>Leifsonia</taxon>
    </lineage>
</organism>
<dbReference type="EMBL" id="LNZG01000028">
    <property type="protein sequence ID" value="ODA89878.1"/>
    <property type="molecule type" value="Genomic_DNA"/>
</dbReference>
<dbReference type="InterPro" id="IPR023198">
    <property type="entry name" value="PGP-like_dom2"/>
</dbReference>
<dbReference type="Pfam" id="PF13419">
    <property type="entry name" value="HAD_2"/>
    <property type="match status" value="1"/>
</dbReference>
<dbReference type="SFLD" id="SFLDG01129">
    <property type="entry name" value="C1.5:_HAD__Beta-PGM__Phosphata"/>
    <property type="match status" value="1"/>
</dbReference>
<dbReference type="SFLD" id="SFLDS00003">
    <property type="entry name" value="Haloacid_Dehalogenase"/>
    <property type="match status" value="1"/>
</dbReference>
<sequence length="191" mass="20530">MMAIVRGVFCDLDGTLVATEKANFAAYRAALGEFGIEFTWPVFLTTWGEDSRDFLPRIAPELSAGEVAGVRAAKARHYPAFLGETELNRPLARTLQTWSGTARVALVTTAKAGAVAAVLKHHDLTQLFSFVVTGDDTERSKPAPDPYLLALATAGLRPEDCITFEDSESDIRSAEGAGVDVGRIEWSADVA</sequence>
<dbReference type="InterPro" id="IPR023214">
    <property type="entry name" value="HAD_sf"/>
</dbReference>
<comment type="caution">
    <text evidence="1">The sequence shown here is derived from an EMBL/GenBank/DDBJ whole genome shotgun (WGS) entry which is preliminary data.</text>
</comment>
<evidence type="ECO:0000313" key="2">
    <source>
        <dbReference type="Proteomes" id="UP000094426"/>
    </source>
</evidence>
<dbReference type="InterPro" id="IPR051806">
    <property type="entry name" value="HAD-like_SPP"/>
</dbReference>
<dbReference type="OrthoDB" id="9812856at2"/>